<keyword evidence="2" id="KW-1185">Reference proteome</keyword>
<reference evidence="1 2" key="1">
    <citation type="journal article" date="2017" name="Genome Biol. Evol.">
        <title>Phytophthora megakarya and P. palmivora, closely related causal agents of cacao black pod rot, underwent increases in genome sizes and gene numbers by different mechanisms.</title>
        <authorList>
            <person name="Ali S.S."/>
            <person name="Shao J."/>
            <person name="Lary D.J."/>
            <person name="Kronmiller B."/>
            <person name="Shen D."/>
            <person name="Strem M.D."/>
            <person name="Amoako-Attah I."/>
            <person name="Akrofi A.Y."/>
            <person name="Begoude B.A."/>
            <person name="Ten Hoopen G.M."/>
            <person name="Coulibaly K."/>
            <person name="Kebe B.I."/>
            <person name="Melnick R.L."/>
            <person name="Guiltinan M.J."/>
            <person name="Tyler B.M."/>
            <person name="Meinhardt L.W."/>
            <person name="Bailey B.A."/>
        </authorList>
    </citation>
    <scope>NUCLEOTIDE SEQUENCE [LARGE SCALE GENOMIC DNA]</scope>
    <source>
        <strain evidence="2">sbr112.9</strain>
    </source>
</reference>
<proteinExistence type="predicted"/>
<protein>
    <submittedName>
        <fullName evidence="1">Uncharacterized protein</fullName>
    </submittedName>
</protein>
<gene>
    <name evidence="1" type="ORF">PHPALM_1021</name>
</gene>
<sequence length="74" mass="8238">MIDNALWGYVQPKGGWSEFARRIRRVEEVAATQRLSQGGDPTQPPSSLTKFAADNQALAELDPLQELINPFAIR</sequence>
<dbReference type="AlphaFoldDB" id="A0A2P4YTC2"/>
<name>A0A2P4YTC2_9STRA</name>
<accession>A0A2P4YTC2</accession>
<dbReference type="EMBL" id="NCKW01000183">
    <property type="protein sequence ID" value="POM81065.1"/>
    <property type="molecule type" value="Genomic_DNA"/>
</dbReference>
<organism evidence="1 2">
    <name type="scientific">Phytophthora palmivora</name>
    <dbReference type="NCBI Taxonomy" id="4796"/>
    <lineage>
        <taxon>Eukaryota</taxon>
        <taxon>Sar</taxon>
        <taxon>Stramenopiles</taxon>
        <taxon>Oomycota</taxon>
        <taxon>Peronosporomycetes</taxon>
        <taxon>Peronosporales</taxon>
        <taxon>Peronosporaceae</taxon>
        <taxon>Phytophthora</taxon>
    </lineage>
</organism>
<dbReference type="OrthoDB" id="10512181at2759"/>
<dbReference type="Proteomes" id="UP000237271">
    <property type="component" value="Unassembled WGS sequence"/>
</dbReference>
<comment type="caution">
    <text evidence="1">The sequence shown here is derived from an EMBL/GenBank/DDBJ whole genome shotgun (WGS) entry which is preliminary data.</text>
</comment>
<evidence type="ECO:0000313" key="1">
    <source>
        <dbReference type="EMBL" id="POM81065.1"/>
    </source>
</evidence>
<evidence type="ECO:0000313" key="2">
    <source>
        <dbReference type="Proteomes" id="UP000237271"/>
    </source>
</evidence>